<proteinExistence type="predicted"/>
<dbReference type="Gene3D" id="2.40.360.20">
    <property type="match status" value="1"/>
</dbReference>
<evidence type="ECO:0000313" key="2">
    <source>
        <dbReference type="EMBL" id="RKX64722.1"/>
    </source>
</evidence>
<name>A0A660S750_UNCT6</name>
<dbReference type="InterPro" id="IPR049279">
    <property type="entry name" value="DUF3108-like"/>
</dbReference>
<gene>
    <name evidence="2" type="ORF">DRP44_07800</name>
</gene>
<evidence type="ECO:0000259" key="1">
    <source>
        <dbReference type="Pfam" id="PF21347"/>
    </source>
</evidence>
<dbReference type="Proteomes" id="UP000282321">
    <property type="component" value="Unassembled WGS sequence"/>
</dbReference>
<sequence>MAKYISIIAIFLVVFIGCSVKPKDSYPSTGDLYPLEMGDYWNYMSYNENSGEISYTRKEVRDTMTVLDTVHLYKLYIGESNADFSSTSWSSSQYLAKGDSFLDYYNYNDSFPHWKDMPNQIKIGDSWISEYDLQEYIVEDKDSIDVPAGQFFAYKIKVYPYYSNHSLSYYEWIAEDVGLVKEEHNTWSTVLISYQVK</sequence>
<feature type="domain" description="DUF3108" evidence="1">
    <location>
        <begin position="131"/>
        <end position="195"/>
    </location>
</feature>
<dbReference type="PROSITE" id="PS51257">
    <property type="entry name" value="PROKAR_LIPOPROTEIN"/>
    <property type="match status" value="1"/>
</dbReference>
<evidence type="ECO:0000313" key="3">
    <source>
        <dbReference type="Proteomes" id="UP000282321"/>
    </source>
</evidence>
<organism evidence="2 3">
    <name type="scientific">candidate division TA06 bacterium</name>
    <dbReference type="NCBI Taxonomy" id="2250710"/>
    <lineage>
        <taxon>Bacteria</taxon>
        <taxon>Bacteria division TA06</taxon>
    </lineage>
</organism>
<accession>A0A660S750</accession>
<comment type="caution">
    <text evidence="2">The sequence shown here is derived from an EMBL/GenBank/DDBJ whole genome shotgun (WGS) entry which is preliminary data.</text>
</comment>
<dbReference type="AlphaFoldDB" id="A0A660S750"/>
<dbReference type="Pfam" id="PF21347">
    <property type="entry name" value="DUF3108_like"/>
    <property type="match status" value="1"/>
</dbReference>
<dbReference type="EMBL" id="QNBC01000138">
    <property type="protein sequence ID" value="RKX64722.1"/>
    <property type="molecule type" value="Genomic_DNA"/>
</dbReference>
<protein>
    <recommendedName>
        <fullName evidence="1">DUF3108 domain-containing protein</fullName>
    </recommendedName>
</protein>
<reference evidence="2 3" key="1">
    <citation type="submission" date="2018-06" db="EMBL/GenBank/DDBJ databases">
        <title>Extensive metabolic versatility and redundancy in microbially diverse, dynamic hydrothermal sediments.</title>
        <authorList>
            <person name="Dombrowski N."/>
            <person name="Teske A."/>
            <person name="Baker B.J."/>
        </authorList>
    </citation>
    <scope>NUCLEOTIDE SEQUENCE [LARGE SCALE GENOMIC DNA]</scope>
    <source>
        <strain evidence="2">B35_G9</strain>
    </source>
</reference>